<keyword evidence="3" id="KW-0813">Transport</keyword>
<dbReference type="SMART" id="SM00665">
    <property type="entry name" value="B561"/>
    <property type="match status" value="1"/>
</dbReference>
<feature type="transmembrane region" description="Helical" evidence="11">
    <location>
        <begin position="73"/>
        <end position="94"/>
    </location>
</feature>
<keyword evidence="8 11" id="KW-1133">Transmembrane helix</keyword>
<protein>
    <recommendedName>
        <fullName evidence="12">Cytochrome b561 domain-containing protein</fullName>
    </recommendedName>
</protein>
<dbReference type="Gene3D" id="1.20.120.1770">
    <property type="match status" value="1"/>
</dbReference>
<comment type="subcellular location">
    <subcellularLocation>
        <location evidence="2">Membrane</location>
        <topology evidence="2">Multi-pass membrane protein</topology>
    </subcellularLocation>
</comment>
<evidence type="ECO:0000313" key="13">
    <source>
        <dbReference type="EMBL" id="POS83581.1"/>
    </source>
</evidence>
<accession>A0A2S4PNH2</accession>
<dbReference type="Proteomes" id="UP000237438">
    <property type="component" value="Unassembled WGS sequence"/>
</dbReference>
<evidence type="ECO:0000256" key="9">
    <source>
        <dbReference type="ARBA" id="ARBA00023004"/>
    </source>
</evidence>
<evidence type="ECO:0000256" key="8">
    <source>
        <dbReference type="ARBA" id="ARBA00022989"/>
    </source>
</evidence>
<reference evidence="13 14" key="1">
    <citation type="submission" date="2017-10" db="EMBL/GenBank/DDBJ databases">
        <title>Development of genomic resources for the powdery mildew, Erysiphe pulchra.</title>
        <authorList>
            <person name="Wadl P.A."/>
            <person name="Mack B.M."/>
            <person name="Moore G."/>
            <person name="Beltz S.B."/>
        </authorList>
    </citation>
    <scope>NUCLEOTIDE SEQUENCE [LARGE SCALE GENOMIC DNA]</scope>
    <source>
        <strain evidence="13">Cflorida</strain>
    </source>
</reference>
<keyword evidence="10 11" id="KW-0472">Membrane</keyword>
<evidence type="ECO:0000256" key="11">
    <source>
        <dbReference type="SAM" id="Phobius"/>
    </source>
</evidence>
<evidence type="ECO:0000313" key="14">
    <source>
        <dbReference type="Proteomes" id="UP000237438"/>
    </source>
</evidence>
<keyword evidence="4" id="KW-0349">Heme</keyword>
<dbReference type="InterPro" id="IPR006593">
    <property type="entry name" value="Cyt_b561/ferric_Rdtase_TM"/>
</dbReference>
<feature type="transmembrane region" description="Helical" evidence="11">
    <location>
        <begin position="106"/>
        <end position="126"/>
    </location>
</feature>
<feature type="domain" description="Cytochrome b561" evidence="12">
    <location>
        <begin position="40"/>
        <end position="238"/>
    </location>
</feature>
<dbReference type="GO" id="GO:0046872">
    <property type="term" value="F:metal ion binding"/>
    <property type="evidence" value="ECO:0007669"/>
    <property type="project" value="UniProtKB-KW"/>
</dbReference>
<organism evidence="13 14">
    <name type="scientific">Erysiphe pulchra</name>
    <dbReference type="NCBI Taxonomy" id="225359"/>
    <lineage>
        <taxon>Eukaryota</taxon>
        <taxon>Fungi</taxon>
        <taxon>Dikarya</taxon>
        <taxon>Ascomycota</taxon>
        <taxon>Pezizomycotina</taxon>
        <taxon>Leotiomycetes</taxon>
        <taxon>Erysiphales</taxon>
        <taxon>Erysiphaceae</taxon>
        <taxon>Erysiphe</taxon>
    </lineage>
</organism>
<evidence type="ECO:0000256" key="7">
    <source>
        <dbReference type="ARBA" id="ARBA00022982"/>
    </source>
</evidence>
<keyword evidence="7" id="KW-0249">Electron transport</keyword>
<proteinExistence type="predicted"/>
<dbReference type="AlphaFoldDB" id="A0A2S4PNH2"/>
<dbReference type="InterPro" id="IPR045150">
    <property type="entry name" value="CYB561D1/2"/>
</dbReference>
<sequence length="249" mass="26793">MASNSEAQNDPHLATAATEDMPLLGRVGDASQREGSPLYTNLILGTAVLAQAGIFLLTAAVWASILLQDVTLFSYHPLLNSAGILFLTQAILILQPTHTPSQKRNGTVAHALLNGLGFSALVAGLIVIEYNKFAHNGAHFKSNHAILGFVTYFILVIQTVIGFTQYYTPSLYGSVANAKAIYKYHRASGYVALILMLATVATATKTAFNVNVLHLQLWVVVSTSILVLLGIIPRIRLYKLGLKPRPAGL</sequence>
<gene>
    <name evidence="13" type="ORF">EPUL_006037</name>
</gene>
<feature type="transmembrane region" description="Helical" evidence="11">
    <location>
        <begin position="42"/>
        <end position="67"/>
    </location>
</feature>
<dbReference type="EMBL" id="PEDP01001485">
    <property type="protein sequence ID" value="POS83581.1"/>
    <property type="molecule type" value="Genomic_DNA"/>
</dbReference>
<dbReference type="Pfam" id="PF03188">
    <property type="entry name" value="Cytochrom_B561"/>
    <property type="match status" value="1"/>
</dbReference>
<dbReference type="GO" id="GO:0140575">
    <property type="term" value="F:transmembrane monodehydroascorbate reductase activity"/>
    <property type="evidence" value="ECO:0007669"/>
    <property type="project" value="InterPro"/>
</dbReference>
<evidence type="ECO:0000256" key="4">
    <source>
        <dbReference type="ARBA" id="ARBA00022617"/>
    </source>
</evidence>
<comment type="cofactor">
    <cofactor evidence="1">
        <name>heme b</name>
        <dbReference type="ChEBI" id="CHEBI:60344"/>
    </cofactor>
</comment>
<keyword evidence="9" id="KW-0408">Iron</keyword>
<keyword evidence="6" id="KW-0479">Metal-binding</keyword>
<dbReference type="GO" id="GO:0016020">
    <property type="term" value="C:membrane"/>
    <property type="evidence" value="ECO:0007669"/>
    <property type="project" value="UniProtKB-SubCell"/>
</dbReference>
<name>A0A2S4PNH2_9PEZI</name>
<evidence type="ECO:0000256" key="1">
    <source>
        <dbReference type="ARBA" id="ARBA00001970"/>
    </source>
</evidence>
<dbReference type="PANTHER" id="PTHR15422:SF45">
    <property type="entry name" value="CYTOCHROME B561 DOMAIN-CONTAINING PROTEIN"/>
    <property type="match status" value="1"/>
</dbReference>
<evidence type="ECO:0000259" key="12">
    <source>
        <dbReference type="PROSITE" id="PS50939"/>
    </source>
</evidence>
<evidence type="ECO:0000256" key="10">
    <source>
        <dbReference type="ARBA" id="ARBA00023136"/>
    </source>
</evidence>
<feature type="transmembrane region" description="Helical" evidence="11">
    <location>
        <begin position="187"/>
        <end position="203"/>
    </location>
</feature>
<feature type="transmembrane region" description="Helical" evidence="11">
    <location>
        <begin position="146"/>
        <end position="167"/>
    </location>
</feature>
<evidence type="ECO:0000256" key="2">
    <source>
        <dbReference type="ARBA" id="ARBA00004141"/>
    </source>
</evidence>
<keyword evidence="14" id="KW-1185">Reference proteome</keyword>
<dbReference type="PROSITE" id="PS50939">
    <property type="entry name" value="CYTOCHROME_B561"/>
    <property type="match status" value="1"/>
</dbReference>
<feature type="transmembrane region" description="Helical" evidence="11">
    <location>
        <begin position="215"/>
        <end position="235"/>
    </location>
</feature>
<keyword evidence="5 11" id="KW-0812">Transmembrane</keyword>
<comment type="caution">
    <text evidence="13">The sequence shown here is derived from an EMBL/GenBank/DDBJ whole genome shotgun (WGS) entry which is preliminary data.</text>
</comment>
<evidence type="ECO:0000256" key="6">
    <source>
        <dbReference type="ARBA" id="ARBA00022723"/>
    </source>
</evidence>
<dbReference type="OrthoDB" id="432881at2759"/>
<dbReference type="CDD" id="cd08761">
    <property type="entry name" value="Cyt_b561_CYB561D2_like"/>
    <property type="match status" value="1"/>
</dbReference>
<evidence type="ECO:0000256" key="3">
    <source>
        <dbReference type="ARBA" id="ARBA00022448"/>
    </source>
</evidence>
<dbReference type="PANTHER" id="PTHR15422">
    <property type="entry name" value="OS05G0565100 PROTEIN"/>
    <property type="match status" value="1"/>
</dbReference>
<evidence type="ECO:0000256" key="5">
    <source>
        <dbReference type="ARBA" id="ARBA00022692"/>
    </source>
</evidence>